<dbReference type="GO" id="GO:0030619">
    <property type="term" value="F:U1 snRNA binding"/>
    <property type="evidence" value="ECO:0007669"/>
    <property type="project" value="TreeGrafter"/>
</dbReference>
<dbReference type="PANTHER" id="PTHR13952">
    <property type="entry name" value="U1 SMALL NUCLEAR RIBONUCLEOPROTEIN 70 KD"/>
    <property type="match status" value="1"/>
</dbReference>
<dbReference type="AlphaFoldDB" id="A0A183PYX5"/>
<evidence type="ECO:0000313" key="7">
    <source>
        <dbReference type="Proteomes" id="UP000269396"/>
    </source>
</evidence>
<dbReference type="SUPFAM" id="SSF54928">
    <property type="entry name" value="RNA-binding domain, RBD"/>
    <property type="match status" value="1"/>
</dbReference>
<evidence type="ECO:0000256" key="2">
    <source>
        <dbReference type="ARBA" id="ARBA00016996"/>
    </source>
</evidence>
<dbReference type="Pfam" id="PF00076">
    <property type="entry name" value="RRM_1"/>
    <property type="match status" value="1"/>
</dbReference>
<keyword evidence="5" id="KW-0687">Ribonucleoprotein</keyword>
<protein>
    <recommendedName>
        <fullName evidence="2">U1 small nuclear ribonucleoprotein 70 kDa</fullName>
    </recommendedName>
</protein>
<keyword evidence="4" id="KW-0539">Nucleus</keyword>
<sequence>MTQFLPPNLLALFAPRDPIPFLPPIEKHANHRKLPYTGVAQFLGEFEDASETPAPVRIETREERKERKVSFDVMLFVLQRREKQEQANYKLEQDLALCKLDSDFFNGFCLGNPKKNPKATSNPYNTMFVARLIVMVKNVITGKPRGYCFVEFEHERDMHAAVKALNGRKIDGVRVVTDVERGRTRPDWRPRRLGKLYEHYDSQLFIYS</sequence>
<dbReference type="GO" id="GO:0003729">
    <property type="term" value="F:mRNA binding"/>
    <property type="evidence" value="ECO:0007669"/>
    <property type="project" value="TreeGrafter"/>
</dbReference>
<evidence type="ECO:0000256" key="1">
    <source>
        <dbReference type="ARBA" id="ARBA00004123"/>
    </source>
</evidence>
<dbReference type="Proteomes" id="UP000269396">
    <property type="component" value="Unassembled WGS sequence"/>
</dbReference>
<dbReference type="Gene3D" id="3.30.70.330">
    <property type="match status" value="1"/>
</dbReference>
<name>A0A183PYX5_9TREM</name>
<evidence type="ECO:0000256" key="5">
    <source>
        <dbReference type="ARBA" id="ARBA00023274"/>
    </source>
</evidence>
<dbReference type="InterPro" id="IPR022023">
    <property type="entry name" value="U1snRNP70_N"/>
</dbReference>
<evidence type="ECO:0000256" key="3">
    <source>
        <dbReference type="ARBA" id="ARBA00022884"/>
    </source>
</evidence>
<proteinExistence type="predicted"/>
<reference evidence="6 7" key="1">
    <citation type="submission" date="2018-11" db="EMBL/GenBank/DDBJ databases">
        <authorList>
            <consortium name="Pathogen Informatics"/>
        </authorList>
    </citation>
    <scope>NUCLEOTIDE SEQUENCE [LARGE SCALE GENOMIC DNA]</scope>
    <source>
        <strain>Denwood</strain>
        <strain evidence="7">Zambia</strain>
    </source>
</reference>
<keyword evidence="7" id="KW-1185">Reference proteome</keyword>
<evidence type="ECO:0000313" key="6">
    <source>
        <dbReference type="EMBL" id="VDP80176.1"/>
    </source>
</evidence>
<dbReference type="InterPro" id="IPR051183">
    <property type="entry name" value="U1_U11-U12_snRNP_70-35kDa"/>
</dbReference>
<evidence type="ECO:0000256" key="4">
    <source>
        <dbReference type="ARBA" id="ARBA00023242"/>
    </source>
</evidence>
<keyword evidence="3" id="KW-0694">RNA-binding</keyword>
<dbReference type="Pfam" id="PF12220">
    <property type="entry name" value="U1snRNP70_N"/>
    <property type="match status" value="1"/>
</dbReference>
<dbReference type="InterPro" id="IPR035979">
    <property type="entry name" value="RBD_domain_sf"/>
</dbReference>
<dbReference type="STRING" id="31246.A0A183PYX5"/>
<dbReference type="EMBL" id="UZAL01042562">
    <property type="protein sequence ID" value="VDP80176.1"/>
    <property type="molecule type" value="Genomic_DNA"/>
</dbReference>
<dbReference type="InterPro" id="IPR012677">
    <property type="entry name" value="Nucleotide-bd_a/b_plait_sf"/>
</dbReference>
<comment type="subcellular location">
    <subcellularLocation>
        <location evidence="1">Nucleus</location>
    </subcellularLocation>
</comment>
<dbReference type="PANTHER" id="PTHR13952:SF5">
    <property type="entry name" value="U1 SMALL NUCLEAR RIBONUCLEOPROTEIN 70 KDA"/>
    <property type="match status" value="1"/>
</dbReference>
<dbReference type="GO" id="GO:0000398">
    <property type="term" value="P:mRNA splicing, via spliceosome"/>
    <property type="evidence" value="ECO:0007669"/>
    <property type="project" value="TreeGrafter"/>
</dbReference>
<dbReference type="SMART" id="SM00360">
    <property type="entry name" value="RRM"/>
    <property type="match status" value="1"/>
</dbReference>
<dbReference type="PROSITE" id="PS50102">
    <property type="entry name" value="RRM"/>
    <property type="match status" value="1"/>
</dbReference>
<gene>
    <name evidence="6" type="ORF">SMTD_LOCUS19562</name>
</gene>
<dbReference type="GO" id="GO:0071011">
    <property type="term" value="C:precatalytic spliceosome"/>
    <property type="evidence" value="ECO:0007669"/>
    <property type="project" value="TreeGrafter"/>
</dbReference>
<dbReference type="GO" id="GO:0005685">
    <property type="term" value="C:U1 snRNP"/>
    <property type="evidence" value="ECO:0007669"/>
    <property type="project" value="TreeGrafter"/>
</dbReference>
<accession>A0A183PYX5</accession>
<dbReference type="InterPro" id="IPR000504">
    <property type="entry name" value="RRM_dom"/>
</dbReference>
<organism evidence="6 7">
    <name type="scientific">Schistosoma mattheei</name>
    <dbReference type="NCBI Taxonomy" id="31246"/>
    <lineage>
        <taxon>Eukaryota</taxon>
        <taxon>Metazoa</taxon>
        <taxon>Spiralia</taxon>
        <taxon>Lophotrochozoa</taxon>
        <taxon>Platyhelminthes</taxon>
        <taxon>Trematoda</taxon>
        <taxon>Digenea</taxon>
        <taxon>Strigeidida</taxon>
        <taxon>Schistosomatoidea</taxon>
        <taxon>Schistosomatidae</taxon>
        <taxon>Schistosoma</taxon>
    </lineage>
</organism>
<dbReference type="GO" id="GO:0071004">
    <property type="term" value="C:U2-type prespliceosome"/>
    <property type="evidence" value="ECO:0007669"/>
    <property type="project" value="TreeGrafter"/>
</dbReference>